<keyword evidence="5" id="KW-0378">Hydrolase</keyword>
<evidence type="ECO:0000256" key="3">
    <source>
        <dbReference type="ARBA" id="ARBA00012744"/>
    </source>
</evidence>
<dbReference type="Proteomes" id="UP000287394">
    <property type="component" value="Chromosome"/>
</dbReference>
<dbReference type="GO" id="GO:0009251">
    <property type="term" value="P:glucan catabolic process"/>
    <property type="evidence" value="ECO:0007669"/>
    <property type="project" value="TreeGrafter"/>
</dbReference>
<dbReference type="Gene3D" id="3.20.20.300">
    <property type="entry name" value="Glycoside hydrolase, family 3, N-terminal domain"/>
    <property type="match status" value="1"/>
</dbReference>
<sequence>MGYSVVVKILIPGAKTPLAFLASLILFSLAGVSAEARPGQKQFLDQDRRARALLATMTLDEKIGQMMQVEHGSLKDPNDIVKYHLGSILSGGGSGPRNPEDHNLKGWTAMVQGFQTSALSTRLAIPILYGEDALHGNGNVPGAVVFPHNIGLGASRDPNIVRQAARATAEEVRATGINWSFAPCVAVPQDERWGRTYEGYGQDPALASLLGAAAVEGLQGGRLSDAASTLACAKHFAADGGTAYGSGYAKDGHGLDRGDARIDEATLRRVHLPGYAGAIQAGVGTIMPSFSSWNGVPCSANAHLLTDILKKEMGFEGFLISDWDAINLLGPDYKQDIATSVNAGMDMFMITDRYQTFFDDLKALVGEGKVTPSRIDDAALRILRVKLAMGLMDKKFTAAANEKLQAAFGGVEHRKIARQAVRESLVLLKNERQTLPIAKTIKHIHICGRGGDNIGMQCGGWTLNWQGQMGDVPGGTSILSAVKSTVSKDAVVTYSKDGTGAEGASLGVVVIGESPYAEWFGDRADLTLSQEDSDAVANLKKANIPVVVVVLSGRPIILGDVVNQADALVAAWLPGTEGQGIADVLFGDYKPTGKLSFPWPRSMDQIPLHYDDKTVAPLFPYGFGLGYGG</sequence>
<gene>
    <name evidence="7" type="ORF">CCAX7_57250</name>
</gene>
<comment type="catalytic activity">
    <reaction evidence="1">
        <text>Hydrolysis of terminal, non-reducing beta-D-glucosyl residues with release of beta-D-glucose.</text>
        <dbReference type="EC" id="3.2.1.21"/>
    </reaction>
</comment>
<evidence type="ECO:0000256" key="6">
    <source>
        <dbReference type="ARBA" id="ARBA00023295"/>
    </source>
</evidence>
<organism evidence="7 8">
    <name type="scientific">Capsulimonas corticalis</name>
    <dbReference type="NCBI Taxonomy" id="2219043"/>
    <lineage>
        <taxon>Bacteria</taxon>
        <taxon>Bacillati</taxon>
        <taxon>Armatimonadota</taxon>
        <taxon>Armatimonadia</taxon>
        <taxon>Capsulimonadales</taxon>
        <taxon>Capsulimonadaceae</taxon>
        <taxon>Capsulimonas</taxon>
    </lineage>
</organism>
<proteinExistence type="inferred from homology"/>
<evidence type="ECO:0000256" key="4">
    <source>
        <dbReference type="ARBA" id="ARBA00022729"/>
    </source>
</evidence>
<dbReference type="InterPro" id="IPR002772">
    <property type="entry name" value="Glyco_hydro_3_C"/>
</dbReference>
<reference evidence="7 8" key="1">
    <citation type="journal article" date="2019" name="Int. J. Syst. Evol. Microbiol.">
        <title>Capsulimonas corticalis gen. nov., sp. nov., an aerobic capsulated bacterium, of a novel bacterial order, Capsulimonadales ord. nov., of the class Armatimonadia of the phylum Armatimonadetes.</title>
        <authorList>
            <person name="Li J."/>
            <person name="Kudo C."/>
            <person name="Tonouchi A."/>
        </authorList>
    </citation>
    <scope>NUCLEOTIDE SEQUENCE [LARGE SCALE GENOMIC DNA]</scope>
    <source>
        <strain evidence="7 8">AX-7</strain>
    </source>
</reference>
<name>A0A402D0F7_9BACT</name>
<dbReference type="InterPro" id="IPR001764">
    <property type="entry name" value="Glyco_hydro_3_N"/>
</dbReference>
<evidence type="ECO:0000256" key="2">
    <source>
        <dbReference type="ARBA" id="ARBA00005336"/>
    </source>
</evidence>
<dbReference type="Gene3D" id="3.40.50.1700">
    <property type="entry name" value="Glycoside hydrolase family 3 C-terminal domain"/>
    <property type="match status" value="1"/>
</dbReference>
<dbReference type="KEGG" id="ccot:CCAX7_57250"/>
<dbReference type="PANTHER" id="PTHR30620:SF16">
    <property type="entry name" value="LYSOSOMAL BETA GLUCOSIDASE"/>
    <property type="match status" value="1"/>
</dbReference>
<dbReference type="InterPro" id="IPR051915">
    <property type="entry name" value="Cellulose_Degrad_GH3"/>
</dbReference>
<evidence type="ECO:0000313" key="8">
    <source>
        <dbReference type="Proteomes" id="UP000287394"/>
    </source>
</evidence>
<accession>A0A402D0F7</accession>
<protein>
    <recommendedName>
        <fullName evidence="3">beta-glucosidase</fullName>
        <ecNumber evidence="3">3.2.1.21</ecNumber>
    </recommendedName>
</protein>
<dbReference type="GO" id="GO:0008422">
    <property type="term" value="F:beta-glucosidase activity"/>
    <property type="evidence" value="ECO:0007669"/>
    <property type="project" value="UniProtKB-EC"/>
</dbReference>
<dbReference type="Pfam" id="PF01915">
    <property type="entry name" value="Glyco_hydro_3_C"/>
    <property type="match status" value="1"/>
</dbReference>
<dbReference type="EC" id="3.2.1.21" evidence="3"/>
<dbReference type="Pfam" id="PF00933">
    <property type="entry name" value="Glyco_hydro_3"/>
    <property type="match status" value="1"/>
</dbReference>
<dbReference type="PRINTS" id="PR00133">
    <property type="entry name" value="GLHYDRLASE3"/>
</dbReference>
<dbReference type="SUPFAM" id="SSF51445">
    <property type="entry name" value="(Trans)glycosidases"/>
    <property type="match status" value="1"/>
</dbReference>
<dbReference type="InterPro" id="IPR036881">
    <property type="entry name" value="Glyco_hydro_3_C_sf"/>
</dbReference>
<keyword evidence="4" id="KW-0732">Signal</keyword>
<dbReference type="AlphaFoldDB" id="A0A402D0F7"/>
<dbReference type="SUPFAM" id="SSF52279">
    <property type="entry name" value="Beta-D-glucan exohydrolase, C-terminal domain"/>
    <property type="match status" value="1"/>
</dbReference>
<comment type="similarity">
    <text evidence="2">Belongs to the glycosyl hydrolase 3 family.</text>
</comment>
<keyword evidence="6" id="KW-0326">Glycosidase</keyword>
<evidence type="ECO:0000256" key="1">
    <source>
        <dbReference type="ARBA" id="ARBA00000448"/>
    </source>
</evidence>
<evidence type="ECO:0000313" key="7">
    <source>
        <dbReference type="EMBL" id="BDI33674.1"/>
    </source>
</evidence>
<dbReference type="InterPro" id="IPR036962">
    <property type="entry name" value="Glyco_hydro_3_N_sf"/>
</dbReference>
<keyword evidence="8" id="KW-1185">Reference proteome</keyword>
<evidence type="ECO:0000256" key="5">
    <source>
        <dbReference type="ARBA" id="ARBA00022801"/>
    </source>
</evidence>
<dbReference type="PANTHER" id="PTHR30620">
    <property type="entry name" value="PERIPLASMIC BETA-GLUCOSIDASE-RELATED"/>
    <property type="match status" value="1"/>
</dbReference>
<dbReference type="InterPro" id="IPR017853">
    <property type="entry name" value="GH"/>
</dbReference>
<dbReference type="EMBL" id="AP025739">
    <property type="protein sequence ID" value="BDI33674.1"/>
    <property type="molecule type" value="Genomic_DNA"/>
</dbReference>